<accession>A0ABP7L7G0</accession>
<reference evidence="3" key="1">
    <citation type="journal article" date="2019" name="Int. J. Syst. Evol. Microbiol.">
        <title>The Global Catalogue of Microorganisms (GCM) 10K type strain sequencing project: providing services to taxonomists for standard genome sequencing and annotation.</title>
        <authorList>
            <consortium name="The Broad Institute Genomics Platform"/>
            <consortium name="The Broad Institute Genome Sequencing Center for Infectious Disease"/>
            <person name="Wu L."/>
            <person name="Ma J."/>
        </authorList>
    </citation>
    <scope>NUCLEOTIDE SEQUENCE [LARGE SCALE GENOMIC DNA]</scope>
    <source>
        <strain evidence="3">JCM 17543</strain>
    </source>
</reference>
<dbReference type="InterPro" id="IPR024467">
    <property type="entry name" value="Xre/MbcA/ParS-like_toxin-bd"/>
</dbReference>
<comment type="caution">
    <text evidence="2">The sequence shown here is derived from an EMBL/GenBank/DDBJ whole genome shotgun (WGS) entry which is preliminary data.</text>
</comment>
<feature type="domain" description="Antitoxin Xre/MbcA/ParS-like toxin-binding" evidence="1">
    <location>
        <begin position="11"/>
        <end position="60"/>
    </location>
</feature>
<gene>
    <name evidence="2" type="ORF">GCM10022276_14140</name>
</gene>
<name>A0ABP7L7G0_9SPHN</name>
<keyword evidence="3" id="KW-1185">Reference proteome</keyword>
<proteinExistence type="predicted"/>
<evidence type="ECO:0000313" key="2">
    <source>
        <dbReference type="EMBL" id="GAA3896320.1"/>
    </source>
</evidence>
<dbReference type="Pfam" id="PF09722">
    <property type="entry name" value="Xre_MbcA_ParS_C"/>
    <property type="match status" value="1"/>
</dbReference>
<sequence length="78" mass="8838">MKPVERAREWAFKLFHSQEAVDRFMNRPSRRFGGKAPIKIARTHQGANWVIEQLTDAAYGSPVLPSKPNGKAPRPPEL</sequence>
<evidence type="ECO:0000259" key="1">
    <source>
        <dbReference type="Pfam" id="PF09722"/>
    </source>
</evidence>
<evidence type="ECO:0000313" key="3">
    <source>
        <dbReference type="Proteomes" id="UP001500827"/>
    </source>
</evidence>
<dbReference type="EMBL" id="BAABBM010000001">
    <property type="protein sequence ID" value="GAA3896320.1"/>
    <property type="molecule type" value="Genomic_DNA"/>
</dbReference>
<organism evidence="2 3">
    <name type="scientific">Sphingomonas limnosediminicola</name>
    <dbReference type="NCBI Taxonomy" id="940133"/>
    <lineage>
        <taxon>Bacteria</taxon>
        <taxon>Pseudomonadati</taxon>
        <taxon>Pseudomonadota</taxon>
        <taxon>Alphaproteobacteria</taxon>
        <taxon>Sphingomonadales</taxon>
        <taxon>Sphingomonadaceae</taxon>
        <taxon>Sphingomonas</taxon>
    </lineage>
</organism>
<protein>
    <recommendedName>
        <fullName evidence="1">Antitoxin Xre/MbcA/ParS-like toxin-binding domain-containing protein</fullName>
    </recommendedName>
</protein>
<dbReference type="Proteomes" id="UP001500827">
    <property type="component" value="Unassembled WGS sequence"/>
</dbReference>